<dbReference type="RefSeq" id="WP_261693757.1">
    <property type="nucleotide sequence ID" value="NZ_CP104694.1"/>
</dbReference>
<keyword evidence="2" id="KW-1185">Reference proteome</keyword>
<keyword evidence="1" id="KW-0456">Lyase</keyword>
<dbReference type="Gene3D" id="2.60.120.200">
    <property type="match status" value="1"/>
</dbReference>
<organism evidence="1 2">
    <name type="scientific">Tahibacter amnicola</name>
    <dbReference type="NCBI Taxonomy" id="2976241"/>
    <lineage>
        <taxon>Bacteria</taxon>
        <taxon>Pseudomonadati</taxon>
        <taxon>Pseudomonadota</taxon>
        <taxon>Gammaproteobacteria</taxon>
        <taxon>Lysobacterales</taxon>
        <taxon>Rhodanobacteraceae</taxon>
        <taxon>Tahibacter</taxon>
    </lineage>
</organism>
<dbReference type="GO" id="GO:0016829">
    <property type="term" value="F:lyase activity"/>
    <property type="evidence" value="ECO:0007669"/>
    <property type="project" value="UniProtKB-KW"/>
</dbReference>
<reference evidence="1" key="1">
    <citation type="submission" date="2022-09" db="EMBL/GenBank/DDBJ databases">
        <title>Tahibacter sp. nov., isolated from a fresh water.</title>
        <authorList>
            <person name="Baek J.H."/>
            <person name="Lee J.K."/>
            <person name="Kim J.M."/>
            <person name="Jeon C.O."/>
        </authorList>
    </citation>
    <scope>NUCLEOTIDE SEQUENCE</scope>
    <source>
        <strain evidence="1">W38</strain>
    </source>
</reference>
<evidence type="ECO:0000313" key="2">
    <source>
        <dbReference type="Proteomes" id="UP001064632"/>
    </source>
</evidence>
<protein>
    <submittedName>
        <fullName evidence="1">Polysaccharide lyase</fullName>
    </submittedName>
</protein>
<evidence type="ECO:0000313" key="1">
    <source>
        <dbReference type="EMBL" id="UXI66777.1"/>
    </source>
</evidence>
<accession>A0ABY6BFY3</accession>
<dbReference type="Proteomes" id="UP001064632">
    <property type="component" value="Chromosome"/>
</dbReference>
<gene>
    <name evidence="1" type="ORF">N4264_18760</name>
</gene>
<dbReference type="Pfam" id="PF14099">
    <property type="entry name" value="Polysacc_lyase"/>
    <property type="match status" value="1"/>
</dbReference>
<dbReference type="InterPro" id="IPR025975">
    <property type="entry name" value="Polysacc_lyase"/>
</dbReference>
<name>A0ABY6BFY3_9GAMM</name>
<sequence length="508" mass="55183">MLTSSPLARPWWTLALPIALLVTSAFGTAPVLAGMDRYEDPLLLEPDRVADPVFPDGFEAIPGCSESVSGGGWSNYPVATQTGSFTARFNATPSQNGIDALVGLSNGAQTAFTGLAAIVAFDSTGHITARNGGVYPASTIPYSAGSTYYFRLDVHVSTKTYSVYVTSPGGSEQLVGANYAFRTEQANVSQLTNRASVVAGTAGRLRVCNFTVSTLPVTHVQYGYLPPIQYVGGGMQTSPVPAGRIHQTAWDQSGGPDIVGVYTHDYNGWKSLVWRWADTMRSDAIRPVSPAPGTTYPAYRFELAPWDHASPGTAGDHPRAEFFSVDPAEDRRQRVPPRENIIRQGDEYWATFALYLAPDFPLNHRWATLVQRKFQNGLSNPSQWFSVNAHMNKLDYQFPRGISGDYKVVANISDVRGRWIQFTIHEKASSNSDGLFEVYVNGQLHGRKTGPTLDPGDINYNFHLGYYRANEPANGQTSGPGVGVVYETPLLIWRGPNPGGIATVPALP</sequence>
<dbReference type="EMBL" id="CP104694">
    <property type="protein sequence ID" value="UXI66777.1"/>
    <property type="molecule type" value="Genomic_DNA"/>
</dbReference>
<proteinExistence type="predicted"/>